<sequence length="242" mass="27223">MDNLQDQFIIITGGAVGIEGAMSTEFIKHRTSIVTVDLNEKAGYIKEKFNLDKEVFVKEYSFKKSFVEELVQLAISKFKELTSVVNNTYALCKKPLLKHTKNDWEISLNTSFKEQKNLRNYIVINKTISTLILFLFAVNFMFAQVGTNGDNRDEEGRPITEYNLVIEQNKMTLAGVTADGMTVNGDIPAPTLEFAIGDLAVINVTNKMDVETSVHWHGIIVPNFYDGVPYLTTPPIKPNTTF</sequence>
<evidence type="ECO:0000256" key="2">
    <source>
        <dbReference type="ARBA" id="ARBA00023002"/>
    </source>
</evidence>
<accession>A0A7L4UNH5</accession>
<feature type="domain" description="Plastocyanin-like" evidence="5">
    <location>
        <begin position="167"/>
        <end position="242"/>
    </location>
</feature>
<dbReference type="InterPro" id="IPR036291">
    <property type="entry name" value="NAD(P)-bd_dom_sf"/>
</dbReference>
<evidence type="ECO:0000256" key="4">
    <source>
        <dbReference type="SAM" id="Phobius"/>
    </source>
</evidence>
<dbReference type="PANTHER" id="PTHR11709:SF394">
    <property type="entry name" value="FI03373P-RELATED"/>
    <property type="match status" value="1"/>
</dbReference>
<keyword evidence="4" id="KW-0812">Transmembrane</keyword>
<protein>
    <submittedName>
        <fullName evidence="6">Short subunit dehydrogenase</fullName>
    </submittedName>
</protein>
<name>A0A7L4UNH5_BALHA</name>
<keyword evidence="7" id="KW-1185">Reference proteome</keyword>
<keyword evidence="2" id="KW-0560">Oxidoreductase</keyword>
<keyword evidence="3" id="KW-0186">Copper</keyword>
<dbReference type="Gene3D" id="2.60.40.420">
    <property type="entry name" value="Cupredoxins - blue copper proteins"/>
    <property type="match status" value="1"/>
</dbReference>
<reference evidence="6 7" key="1">
    <citation type="submission" date="2018-05" db="EMBL/GenBank/DDBJ databases">
        <title>Genomic Encyclopedia of Type Strains, Phase IV (KMG-IV): sequencing the most valuable type-strain genomes for metagenomic binning, comparative biology and taxonomic classification.</title>
        <authorList>
            <person name="Goeker M."/>
        </authorList>
    </citation>
    <scope>NUCLEOTIDE SEQUENCE [LARGE SCALE GENOMIC DNA]</scope>
    <source>
        <strain evidence="6 7">DSM 28579</strain>
    </source>
</reference>
<organism evidence="6 7">
    <name type="scientific">Balneicella halophila</name>
    <dbReference type="NCBI Taxonomy" id="1537566"/>
    <lineage>
        <taxon>Bacteria</taxon>
        <taxon>Pseudomonadati</taxon>
        <taxon>Bacteroidota</taxon>
        <taxon>Bacteroidia</taxon>
        <taxon>Bacteroidales</taxon>
        <taxon>Balneicellaceae</taxon>
        <taxon>Balneicella</taxon>
    </lineage>
</organism>
<dbReference type="Pfam" id="PF07732">
    <property type="entry name" value="Cu-oxidase_3"/>
    <property type="match status" value="1"/>
</dbReference>
<dbReference type="Proteomes" id="UP000251835">
    <property type="component" value="Unassembled WGS sequence"/>
</dbReference>
<dbReference type="Gene3D" id="3.40.50.720">
    <property type="entry name" value="NAD(P)-binding Rossmann-like Domain"/>
    <property type="match status" value="1"/>
</dbReference>
<feature type="transmembrane region" description="Helical" evidence="4">
    <location>
        <begin position="123"/>
        <end position="142"/>
    </location>
</feature>
<keyword evidence="4" id="KW-0472">Membrane</keyword>
<gene>
    <name evidence="6" type="ORF">C7377_1742</name>
</gene>
<dbReference type="InterPro" id="IPR002347">
    <property type="entry name" value="SDR_fam"/>
</dbReference>
<evidence type="ECO:0000256" key="3">
    <source>
        <dbReference type="ARBA" id="ARBA00023008"/>
    </source>
</evidence>
<evidence type="ECO:0000256" key="1">
    <source>
        <dbReference type="ARBA" id="ARBA00022723"/>
    </source>
</evidence>
<dbReference type="InterPro" id="IPR011707">
    <property type="entry name" value="Cu-oxidase-like_N"/>
</dbReference>
<dbReference type="InterPro" id="IPR008972">
    <property type="entry name" value="Cupredoxin"/>
</dbReference>
<dbReference type="SUPFAM" id="SSF51735">
    <property type="entry name" value="NAD(P)-binding Rossmann-fold domains"/>
    <property type="match status" value="1"/>
</dbReference>
<evidence type="ECO:0000259" key="5">
    <source>
        <dbReference type="Pfam" id="PF07732"/>
    </source>
</evidence>
<dbReference type="SUPFAM" id="SSF49503">
    <property type="entry name" value="Cupredoxins"/>
    <property type="match status" value="1"/>
</dbReference>
<dbReference type="Pfam" id="PF00106">
    <property type="entry name" value="adh_short"/>
    <property type="match status" value="1"/>
</dbReference>
<dbReference type="PANTHER" id="PTHR11709">
    <property type="entry name" value="MULTI-COPPER OXIDASE"/>
    <property type="match status" value="1"/>
</dbReference>
<evidence type="ECO:0000313" key="7">
    <source>
        <dbReference type="Proteomes" id="UP000251835"/>
    </source>
</evidence>
<dbReference type="InterPro" id="IPR045087">
    <property type="entry name" value="Cu-oxidase_fam"/>
</dbReference>
<dbReference type="AlphaFoldDB" id="A0A7L4UNH5"/>
<proteinExistence type="predicted"/>
<comment type="caution">
    <text evidence="6">The sequence shown here is derived from an EMBL/GenBank/DDBJ whole genome shotgun (WGS) entry which is preliminary data.</text>
</comment>
<dbReference type="GO" id="GO:0005507">
    <property type="term" value="F:copper ion binding"/>
    <property type="evidence" value="ECO:0007669"/>
    <property type="project" value="InterPro"/>
</dbReference>
<keyword evidence="4" id="KW-1133">Transmembrane helix</keyword>
<keyword evidence="1" id="KW-0479">Metal-binding</keyword>
<dbReference type="GO" id="GO:0016491">
    <property type="term" value="F:oxidoreductase activity"/>
    <property type="evidence" value="ECO:0007669"/>
    <property type="project" value="UniProtKB-KW"/>
</dbReference>
<evidence type="ECO:0000313" key="6">
    <source>
        <dbReference type="EMBL" id="PVX50092.1"/>
    </source>
</evidence>
<dbReference type="EMBL" id="QENZ01000005">
    <property type="protein sequence ID" value="PVX50092.1"/>
    <property type="molecule type" value="Genomic_DNA"/>
</dbReference>